<dbReference type="PANTHER" id="PTHR40114">
    <property type="entry name" value="SLR0698 PROTEIN"/>
    <property type="match status" value="1"/>
</dbReference>
<accession>A0A849VUB9</accession>
<dbReference type="CDD" id="cd07891">
    <property type="entry name" value="CYTH-like_CthTTM-like_1"/>
    <property type="match status" value="1"/>
</dbReference>
<dbReference type="SUPFAM" id="SSF55154">
    <property type="entry name" value="CYTH-like phosphatases"/>
    <property type="match status" value="1"/>
</dbReference>
<comment type="caution">
    <text evidence="3">The sequence shown here is derived from an EMBL/GenBank/DDBJ whole genome shotgun (WGS) entry which is preliminary data.</text>
</comment>
<evidence type="ECO:0000313" key="4">
    <source>
        <dbReference type="Proteomes" id="UP000550508"/>
    </source>
</evidence>
<name>A0A849VUB9_9HYPH</name>
<reference evidence="3 4" key="1">
    <citation type="submission" date="2020-05" db="EMBL/GenBank/DDBJ databases">
        <authorList>
            <person name="Kim M.K."/>
        </authorList>
    </citation>
    <scope>NUCLEOTIDE SEQUENCE [LARGE SCALE GENOMIC DNA]</scope>
    <source>
        <strain evidence="3 4">BT25</strain>
    </source>
</reference>
<dbReference type="EMBL" id="JABUMX010000005">
    <property type="protein sequence ID" value="NTS33276.1"/>
    <property type="molecule type" value="Genomic_DNA"/>
</dbReference>
<dbReference type="InterPro" id="IPR033469">
    <property type="entry name" value="CYTH-like_dom_sf"/>
</dbReference>
<feature type="domain" description="CYTH" evidence="2">
    <location>
        <begin position="2"/>
        <end position="149"/>
    </location>
</feature>
<dbReference type="RefSeq" id="WP_174208393.1">
    <property type="nucleotide sequence ID" value="NZ_JABUMX010000005.1"/>
</dbReference>
<dbReference type="InterPro" id="IPR023577">
    <property type="entry name" value="CYTH_domain"/>
</dbReference>
<dbReference type="Proteomes" id="UP000550508">
    <property type="component" value="Unassembled WGS sequence"/>
</dbReference>
<dbReference type="PANTHER" id="PTHR40114:SF1">
    <property type="entry name" value="SLR0698 PROTEIN"/>
    <property type="match status" value="1"/>
</dbReference>
<evidence type="ECO:0000313" key="3">
    <source>
        <dbReference type="EMBL" id="NTS33276.1"/>
    </source>
</evidence>
<dbReference type="AlphaFoldDB" id="A0A849VUB9"/>
<sequence>MAIEIERKYLVKDKRWRKYASNGSTLRQAYLLAAAQRSVRVRTIDDLRATLTVKVRLGPLRREEFQYEIPYADALQIFRHCVGVVVEKTRHEVVDAGQRWEIDVYHGIHQGLTVAEIELQSESDLFPRPVWLGIEITGEFRYSNQVLAMARLAPGQSGRETIS</sequence>
<dbReference type="PIRSF" id="PIRSF016487">
    <property type="entry name" value="CYTH_UCP016487"/>
    <property type="match status" value="1"/>
</dbReference>
<evidence type="ECO:0000259" key="2">
    <source>
        <dbReference type="PROSITE" id="PS51707"/>
    </source>
</evidence>
<feature type="active site" description="Proton acceptor" evidence="1">
    <location>
        <position position="30"/>
    </location>
</feature>
<dbReference type="SMART" id="SM01118">
    <property type="entry name" value="CYTH"/>
    <property type="match status" value="1"/>
</dbReference>
<evidence type="ECO:0000256" key="1">
    <source>
        <dbReference type="PIRSR" id="PIRSR016487-1"/>
    </source>
</evidence>
<gene>
    <name evidence="3" type="ORF">HQ945_18650</name>
</gene>
<organism evidence="3 4">
    <name type="scientific">Phyllobacterium pellucidum</name>
    <dbReference type="NCBI Taxonomy" id="2740464"/>
    <lineage>
        <taxon>Bacteria</taxon>
        <taxon>Pseudomonadati</taxon>
        <taxon>Pseudomonadota</taxon>
        <taxon>Alphaproteobacteria</taxon>
        <taxon>Hyphomicrobiales</taxon>
        <taxon>Phyllobacteriaceae</taxon>
        <taxon>Phyllobacterium</taxon>
    </lineage>
</organism>
<dbReference type="Pfam" id="PF01928">
    <property type="entry name" value="CYTH"/>
    <property type="match status" value="1"/>
</dbReference>
<keyword evidence="4" id="KW-1185">Reference proteome</keyword>
<dbReference type="InterPro" id="IPR012042">
    <property type="entry name" value="NeuTTM/CthTTM-like"/>
</dbReference>
<dbReference type="Gene3D" id="2.40.320.10">
    <property type="entry name" value="Hypothetical Protein Pfu-838710-001"/>
    <property type="match status" value="1"/>
</dbReference>
<protein>
    <submittedName>
        <fullName evidence="3">CYTH domain-containing protein</fullName>
    </submittedName>
</protein>
<proteinExistence type="predicted"/>
<dbReference type="PROSITE" id="PS51707">
    <property type="entry name" value="CYTH"/>
    <property type="match status" value="1"/>
</dbReference>